<comment type="caution">
    <text evidence="1">The sequence shown here is derived from an EMBL/GenBank/DDBJ whole genome shotgun (WGS) entry which is preliminary data.</text>
</comment>
<organism evidence="1 2">
    <name type="scientific">Albula glossodonta</name>
    <name type="common">roundjaw bonefish</name>
    <dbReference type="NCBI Taxonomy" id="121402"/>
    <lineage>
        <taxon>Eukaryota</taxon>
        <taxon>Metazoa</taxon>
        <taxon>Chordata</taxon>
        <taxon>Craniata</taxon>
        <taxon>Vertebrata</taxon>
        <taxon>Euteleostomi</taxon>
        <taxon>Actinopterygii</taxon>
        <taxon>Neopterygii</taxon>
        <taxon>Teleostei</taxon>
        <taxon>Albuliformes</taxon>
        <taxon>Albulidae</taxon>
        <taxon>Albula</taxon>
    </lineage>
</organism>
<accession>A0A8T2P4R9</accession>
<sequence>MFHRLWREDSLCDPLLLRHDLLPQLGSFLLHLVDFGHRSFILLLPVTCAKLTSEGAPRSVRVACQCPVSKDGPNFTSISLRDSSIPKVLWAAPWWSAMRPLLARPPLPFLLALPLTLGLLLLHSAHQLTQLLIGRLKGDHTQSFTICNLTSCAVVVPHVLQAGFRRVLKAEWGTGTPHLTPAVHIAELVELAVLLGQGSEMAPPTQRQYLLFDILPAALGCEAHTKVKPIYLLRDSQNRLLDSFDR</sequence>
<reference evidence="1" key="1">
    <citation type="thesis" date="2021" institute="BYU ScholarsArchive" country="Provo, UT, USA">
        <title>Applications of and Algorithms for Genome Assembly and Genomic Analyses with an Emphasis on Marine Teleosts.</title>
        <authorList>
            <person name="Pickett B.D."/>
        </authorList>
    </citation>
    <scope>NUCLEOTIDE SEQUENCE</scope>
    <source>
        <strain evidence="1">HI-2016</strain>
    </source>
</reference>
<dbReference type="Proteomes" id="UP000824540">
    <property type="component" value="Unassembled WGS sequence"/>
</dbReference>
<evidence type="ECO:0000313" key="1">
    <source>
        <dbReference type="EMBL" id="KAG9346271.1"/>
    </source>
</evidence>
<dbReference type="AlphaFoldDB" id="A0A8T2P4R9"/>
<evidence type="ECO:0000313" key="2">
    <source>
        <dbReference type="Proteomes" id="UP000824540"/>
    </source>
</evidence>
<proteinExistence type="predicted"/>
<keyword evidence="2" id="KW-1185">Reference proteome</keyword>
<dbReference type="EMBL" id="JAFBMS010000016">
    <property type="protein sequence ID" value="KAG9346271.1"/>
    <property type="molecule type" value="Genomic_DNA"/>
</dbReference>
<gene>
    <name evidence="1" type="ORF">JZ751_008096</name>
</gene>
<protein>
    <submittedName>
        <fullName evidence="1">Uncharacterized protein</fullName>
    </submittedName>
</protein>
<name>A0A8T2P4R9_9TELE</name>